<name>A0A8J6DYA6_9EUKA</name>
<accession>A0A8J6DYA6</accession>
<protein>
    <submittedName>
        <fullName evidence="3">Uncharacterized protein</fullName>
    </submittedName>
</protein>
<keyword evidence="2" id="KW-1133">Transmembrane helix</keyword>
<proteinExistence type="predicted"/>
<dbReference type="Proteomes" id="UP000717585">
    <property type="component" value="Unassembled WGS sequence"/>
</dbReference>
<evidence type="ECO:0000256" key="1">
    <source>
        <dbReference type="SAM" id="MobiDB-lite"/>
    </source>
</evidence>
<gene>
    <name evidence="3" type="ORF">J8273_6882</name>
</gene>
<evidence type="ECO:0000313" key="3">
    <source>
        <dbReference type="EMBL" id="KAG9391869.1"/>
    </source>
</evidence>
<reference evidence="3" key="1">
    <citation type="submission" date="2021-05" db="EMBL/GenBank/DDBJ databases">
        <title>A free-living protist that lacks canonical eukaryotic 1 DNA replication and segregation systems.</title>
        <authorList>
            <person name="Salas-Leiva D.E."/>
            <person name="Tromer E.C."/>
            <person name="Curtis B.A."/>
            <person name="Jerlstrom-Hultqvist J."/>
            <person name="Kolisko M."/>
            <person name="Yi Z."/>
            <person name="Salas-Leiva J.S."/>
            <person name="Gallot-Lavallee L."/>
            <person name="Kops G.J.P.L."/>
            <person name="Archibald J.M."/>
            <person name="Simpson A.G.B."/>
            <person name="Roger A.J."/>
        </authorList>
    </citation>
    <scope>NUCLEOTIDE SEQUENCE</scope>
    <source>
        <strain evidence="3">BICM</strain>
    </source>
</reference>
<evidence type="ECO:0000313" key="4">
    <source>
        <dbReference type="Proteomes" id="UP000717585"/>
    </source>
</evidence>
<sequence length="212" mass="22820">MPGTLSFATIVSVLYLSAFISCKQLPSVWKGEKPVRLLQGAVDIEDASSIDRSTKIGIVVVLVAIGAGIVLGLLLGVALYFLIHRGLPVLQLYVRAYKARKAARAPVDLEAAVAEEDSVMEDTLEVPSVETVVPAEDNEAVPEVVEEQAAAVTEEETVAVDEKPVAVDIPAEEVEEPAEIMDDEEHAIEEPTEEEVKEADTEPMDEPSEAED</sequence>
<feature type="transmembrane region" description="Helical" evidence="2">
    <location>
        <begin position="56"/>
        <end position="83"/>
    </location>
</feature>
<organism evidence="3 4">
    <name type="scientific">Carpediemonas membranifera</name>
    <dbReference type="NCBI Taxonomy" id="201153"/>
    <lineage>
        <taxon>Eukaryota</taxon>
        <taxon>Metamonada</taxon>
        <taxon>Carpediemonas-like organisms</taxon>
        <taxon>Carpediemonas</taxon>
    </lineage>
</organism>
<keyword evidence="2" id="KW-0472">Membrane</keyword>
<dbReference type="EMBL" id="JAHDYR010000048">
    <property type="protein sequence ID" value="KAG9391869.1"/>
    <property type="molecule type" value="Genomic_DNA"/>
</dbReference>
<keyword evidence="2" id="KW-0812">Transmembrane</keyword>
<feature type="compositionally biased region" description="Acidic residues" evidence="1">
    <location>
        <begin position="170"/>
        <end position="212"/>
    </location>
</feature>
<comment type="caution">
    <text evidence="3">The sequence shown here is derived from an EMBL/GenBank/DDBJ whole genome shotgun (WGS) entry which is preliminary data.</text>
</comment>
<feature type="region of interest" description="Disordered" evidence="1">
    <location>
        <begin position="153"/>
        <end position="212"/>
    </location>
</feature>
<keyword evidence="4" id="KW-1185">Reference proteome</keyword>
<dbReference type="AlphaFoldDB" id="A0A8J6DYA6"/>
<evidence type="ECO:0000256" key="2">
    <source>
        <dbReference type="SAM" id="Phobius"/>
    </source>
</evidence>